<reference evidence="10 11" key="1">
    <citation type="submission" date="2018-04" db="EMBL/GenBank/DDBJ databases">
        <title>Thalassorhabdus spongiae gen. nov., sp. nov., isolated from a marine sponge in South-West Iceland.</title>
        <authorList>
            <person name="Knobloch S."/>
            <person name="Daussin A."/>
            <person name="Johannsson R."/>
            <person name="Marteinsson V.T."/>
        </authorList>
    </citation>
    <scope>NUCLEOTIDE SEQUENCE [LARGE SCALE GENOMIC DNA]</scope>
    <source>
        <strain evidence="10 11">Hp12</strain>
    </source>
</reference>
<sequence length="162" mass="18616">MSLEKSNGRLVVFFTLSISLILAILPMPQPLMWLRPDWVALVLLYWVLALPHRFSVGWAWGFGLLLDVLLNSPLGLHAFSLSIIAYLASLLHQRIRLAHWWQQALQVMVLVGIHRLILLYGNVLLLGEQRPLIYWAAVPVSAMLWPFVFTLLRAVRRGFRVQ</sequence>
<comment type="function">
    <text evidence="8">Involved in formation of the rod shape of the cell. May also contribute to regulation of formation of penicillin-binding proteins.</text>
</comment>
<evidence type="ECO:0000313" key="10">
    <source>
        <dbReference type="EMBL" id="PVZ71933.1"/>
    </source>
</evidence>
<protein>
    <recommendedName>
        <fullName evidence="8">Rod shape-determining protein MreD</fullName>
    </recommendedName>
</protein>
<dbReference type="PANTHER" id="PTHR37484:SF1">
    <property type="entry name" value="ROD SHAPE-DETERMINING PROTEIN MRED"/>
    <property type="match status" value="1"/>
</dbReference>
<organism evidence="10 11">
    <name type="scientific">Pelagibaculum spongiae</name>
    <dbReference type="NCBI Taxonomy" id="2080658"/>
    <lineage>
        <taxon>Bacteria</taxon>
        <taxon>Pseudomonadati</taxon>
        <taxon>Pseudomonadota</taxon>
        <taxon>Gammaproteobacteria</taxon>
        <taxon>Oceanospirillales</taxon>
        <taxon>Pelagibaculum</taxon>
    </lineage>
</organism>
<dbReference type="GO" id="GO:0005886">
    <property type="term" value="C:plasma membrane"/>
    <property type="evidence" value="ECO:0007669"/>
    <property type="project" value="UniProtKB-SubCell"/>
</dbReference>
<keyword evidence="8" id="KW-0997">Cell inner membrane</keyword>
<evidence type="ECO:0000313" key="11">
    <source>
        <dbReference type="Proteomes" id="UP000244906"/>
    </source>
</evidence>
<keyword evidence="5 8" id="KW-0133">Cell shape</keyword>
<keyword evidence="11" id="KW-1185">Reference proteome</keyword>
<evidence type="ECO:0000256" key="6">
    <source>
        <dbReference type="ARBA" id="ARBA00022989"/>
    </source>
</evidence>
<gene>
    <name evidence="10" type="primary">mreD</name>
    <name evidence="10" type="ORF">DC094_02610</name>
</gene>
<evidence type="ECO:0000256" key="1">
    <source>
        <dbReference type="ARBA" id="ARBA00004651"/>
    </source>
</evidence>
<feature type="transmembrane region" description="Helical" evidence="9">
    <location>
        <begin position="132"/>
        <end position="152"/>
    </location>
</feature>
<feature type="transmembrane region" description="Helical" evidence="9">
    <location>
        <begin position="6"/>
        <end position="26"/>
    </location>
</feature>
<dbReference type="InterPro" id="IPR007227">
    <property type="entry name" value="Cell_shape_determining_MreD"/>
</dbReference>
<keyword evidence="6 9" id="KW-1133">Transmembrane helix</keyword>
<accession>A0A2V1H0E0</accession>
<dbReference type="Proteomes" id="UP000244906">
    <property type="component" value="Unassembled WGS sequence"/>
</dbReference>
<keyword evidence="7 8" id="KW-0472">Membrane</keyword>
<proteinExistence type="inferred from homology"/>
<dbReference type="AlphaFoldDB" id="A0A2V1H0E0"/>
<dbReference type="PIRSF" id="PIRSF018472">
    <property type="entry name" value="MreD_proteobac"/>
    <property type="match status" value="1"/>
</dbReference>
<dbReference type="InterPro" id="IPR026034">
    <property type="entry name" value="MreD_proteobac"/>
</dbReference>
<keyword evidence="4 9" id="KW-0812">Transmembrane</keyword>
<evidence type="ECO:0000256" key="9">
    <source>
        <dbReference type="SAM" id="Phobius"/>
    </source>
</evidence>
<dbReference type="NCBIfam" id="TIGR03426">
    <property type="entry name" value="shape_MreD"/>
    <property type="match status" value="1"/>
</dbReference>
<dbReference type="GO" id="GO:0008360">
    <property type="term" value="P:regulation of cell shape"/>
    <property type="evidence" value="ECO:0007669"/>
    <property type="project" value="UniProtKB-UniRule"/>
</dbReference>
<dbReference type="Pfam" id="PF04093">
    <property type="entry name" value="MreD"/>
    <property type="match status" value="1"/>
</dbReference>
<comment type="caution">
    <text evidence="10">The sequence shown here is derived from an EMBL/GenBank/DDBJ whole genome shotgun (WGS) entry which is preliminary data.</text>
</comment>
<feature type="transmembrane region" description="Helical" evidence="9">
    <location>
        <begin position="74"/>
        <end position="92"/>
    </location>
</feature>
<name>A0A2V1H0E0_9GAMM</name>
<evidence type="ECO:0000256" key="5">
    <source>
        <dbReference type="ARBA" id="ARBA00022960"/>
    </source>
</evidence>
<evidence type="ECO:0000256" key="3">
    <source>
        <dbReference type="ARBA" id="ARBA00022475"/>
    </source>
</evidence>
<evidence type="ECO:0000256" key="2">
    <source>
        <dbReference type="ARBA" id="ARBA00007776"/>
    </source>
</evidence>
<keyword evidence="3 8" id="KW-1003">Cell membrane</keyword>
<dbReference type="RefSeq" id="WP_116685522.1">
    <property type="nucleotide sequence ID" value="NZ_CAWNYD010000001.1"/>
</dbReference>
<feature type="transmembrane region" description="Helical" evidence="9">
    <location>
        <begin position="104"/>
        <end position="126"/>
    </location>
</feature>
<feature type="transmembrane region" description="Helical" evidence="9">
    <location>
        <begin position="38"/>
        <end position="62"/>
    </location>
</feature>
<evidence type="ECO:0000256" key="7">
    <source>
        <dbReference type="ARBA" id="ARBA00023136"/>
    </source>
</evidence>
<dbReference type="EMBL" id="QDDL01000001">
    <property type="protein sequence ID" value="PVZ71933.1"/>
    <property type="molecule type" value="Genomic_DNA"/>
</dbReference>
<evidence type="ECO:0000256" key="8">
    <source>
        <dbReference type="PIRNR" id="PIRNR018472"/>
    </source>
</evidence>
<comment type="similarity">
    <text evidence="2 8">Belongs to the MreD family.</text>
</comment>
<comment type="subcellular location">
    <subcellularLocation>
        <location evidence="8">Cell inner membrane</location>
    </subcellularLocation>
    <subcellularLocation>
        <location evidence="1">Cell membrane</location>
        <topology evidence="1">Multi-pass membrane protein</topology>
    </subcellularLocation>
</comment>
<dbReference type="OrthoDB" id="6647425at2"/>
<evidence type="ECO:0000256" key="4">
    <source>
        <dbReference type="ARBA" id="ARBA00022692"/>
    </source>
</evidence>
<dbReference type="PANTHER" id="PTHR37484">
    <property type="entry name" value="ROD SHAPE-DETERMINING PROTEIN MRED"/>
    <property type="match status" value="1"/>
</dbReference>